<evidence type="ECO:0000256" key="1">
    <source>
        <dbReference type="SAM" id="MobiDB-lite"/>
    </source>
</evidence>
<dbReference type="GeneID" id="116300228"/>
<dbReference type="KEGG" id="aten:116300228"/>
<keyword evidence="2" id="KW-0812">Transmembrane</keyword>
<feature type="region of interest" description="Disordered" evidence="1">
    <location>
        <begin position="237"/>
        <end position="260"/>
    </location>
</feature>
<organism evidence="3 5">
    <name type="scientific">Actinia tenebrosa</name>
    <name type="common">Australian red waratah sea anemone</name>
    <dbReference type="NCBI Taxonomy" id="6105"/>
    <lineage>
        <taxon>Eukaryota</taxon>
        <taxon>Metazoa</taxon>
        <taxon>Cnidaria</taxon>
        <taxon>Anthozoa</taxon>
        <taxon>Hexacorallia</taxon>
        <taxon>Actiniaria</taxon>
        <taxon>Actiniidae</taxon>
        <taxon>Actinia</taxon>
    </lineage>
</organism>
<evidence type="ECO:0000313" key="3">
    <source>
        <dbReference type="Proteomes" id="UP000515163"/>
    </source>
</evidence>
<evidence type="ECO:0000313" key="4">
    <source>
        <dbReference type="RefSeq" id="XP_031564913.1"/>
    </source>
</evidence>
<keyword evidence="3" id="KW-1185">Reference proteome</keyword>
<protein>
    <submittedName>
        <fullName evidence="4 5">Uncharacterized protein LOC116300228</fullName>
    </submittedName>
</protein>
<accession>A0A6P8I8M7</accession>
<dbReference type="RefSeq" id="XP_031564913.1">
    <property type="nucleotide sequence ID" value="XM_031709053.1"/>
</dbReference>
<feature type="transmembrane region" description="Helical" evidence="2">
    <location>
        <begin position="100"/>
        <end position="120"/>
    </location>
</feature>
<gene>
    <name evidence="4 5" type="primary">LOC116300228</name>
</gene>
<reference evidence="4 5" key="1">
    <citation type="submission" date="2025-04" db="UniProtKB">
        <authorList>
            <consortium name="RefSeq"/>
        </authorList>
    </citation>
    <scope>IDENTIFICATION</scope>
    <source>
        <tissue evidence="4 5">Tentacle</tissue>
    </source>
</reference>
<sequence>MLAPADVVAEAREHSVNLCSIGTVTQLCAQVPAETRDSNCKGRMKSLLLLIGFMCIVSCFVFASMGYIELKSCPPGSKEPDTNNCKEDSSQFKLAQNYRLSAALLFILGICIIVVFIWMVKKDNRGQQYVVRTDVVVSDVTEEGLLKTPAPELPHPRSQLHRIVYEEISESSQNDLPHYESALKLNKETNQRRPSVTCSCEMLSLKGVVMESVSVQVDEDDINPPPSYSQALLHEVDEGQENLEERENLEGQNHEELDNG</sequence>
<dbReference type="OrthoDB" id="5956566at2759"/>
<keyword evidence="2" id="KW-1133">Transmembrane helix</keyword>
<dbReference type="AlphaFoldDB" id="A0A6P8I8M7"/>
<dbReference type="RefSeq" id="XP_031564914.1">
    <property type="nucleotide sequence ID" value="XM_031709054.1"/>
</dbReference>
<evidence type="ECO:0000256" key="2">
    <source>
        <dbReference type="SAM" id="Phobius"/>
    </source>
</evidence>
<proteinExistence type="predicted"/>
<name>A0A6P8I8M7_ACTTE</name>
<evidence type="ECO:0000313" key="5">
    <source>
        <dbReference type="RefSeq" id="XP_031564914.1"/>
    </source>
</evidence>
<feature type="transmembrane region" description="Helical" evidence="2">
    <location>
        <begin position="47"/>
        <end position="68"/>
    </location>
</feature>
<dbReference type="Proteomes" id="UP000515163">
    <property type="component" value="Unplaced"/>
</dbReference>
<feature type="compositionally biased region" description="Basic and acidic residues" evidence="1">
    <location>
        <begin position="243"/>
        <end position="260"/>
    </location>
</feature>
<keyword evidence="2" id="KW-0472">Membrane</keyword>